<dbReference type="InterPro" id="IPR001464">
    <property type="entry name" value="Annexin"/>
</dbReference>
<dbReference type="EMBL" id="CAJHNH020000177">
    <property type="protein sequence ID" value="CAG5115873.1"/>
    <property type="molecule type" value="Genomic_DNA"/>
</dbReference>
<dbReference type="FunFam" id="1.10.220.10:FF:000005">
    <property type="entry name" value="Annexin"/>
    <property type="match status" value="1"/>
</dbReference>
<organism evidence="6 7">
    <name type="scientific">Candidula unifasciata</name>
    <dbReference type="NCBI Taxonomy" id="100452"/>
    <lineage>
        <taxon>Eukaryota</taxon>
        <taxon>Metazoa</taxon>
        <taxon>Spiralia</taxon>
        <taxon>Lophotrochozoa</taxon>
        <taxon>Mollusca</taxon>
        <taxon>Gastropoda</taxon>
        <taxon>Heterobranchia</taxon>
        <taxon>Euthyneura</taxon>
        <taxon>Panpulmonata</taxon>
        <taxon>Eupulmonata</taxon>
        <taxon>Stylommatophora</taxon>
        <taxon>Helicina</taxon>
        <taxon>Helicoidea</taxon>
        <taxon>Geomitridae</taxon>
        <taxon>Candidula</taxon>
    </lineage>
</organism>
<dbReference type="GO" id="GO:0012506">
    <property type="term" value="C:vesicle membrane"/>
    <property type="evidence" value="ECO:0007669"/>
    <property type="project" value="TreeGrafter"/>
</dbReference>
<dbReference type="InterPro" id="IPR018252">
    <property type="entry name" value="Annexin_repeat_CS"/>
</dbReference>
<gene>
    <name evidence="6" type="ORF">CUNI_LOCUS1431</name>
</gene>
<reference evidence="6" key="1">
    <citation type="submission" date="2021-04" db="EMBL/GenBank/DDBJ databases">
        <authorList>
            <consortium name="Molecular Ecology Group"/>
        </authorList>
    </citation>
    <scope>NUCLEOTIDE SEQUENCE</scope>
</reference>
<dbReference type="InterPro" id="IPR018502">
    <property type="entry name" value="Annexin_repeat"/>
</dbReference>
<dbReference type="Gene3D" id="1.10.220.10">
    <property type="entry name" value="Annexin"/>
    <property type="match status" value="2"/>
</dbReference>
<dbReference type="Proteomes" id="UP000678393">
    <property type="component" value="Unassembled WGS sequence"/>
</dbReference>
<comment type="domain">
    <text evidence="4">A pair of annexin repeats may form one binding site for calcium and phospholipid.</text>
</comment>
<dbReference type="InterPro" id="IPR037104">
    <property type="entry name" value="Annexin_sf"/>
</dbReference>
<dbReference type="Pfam" id="PF00191">
    <property type="entry name" value="Annexin"/>
    <property type="match status" value="2"/>
</dbReference>
<dbReference type="PRINTS" id="PR00196">
    <property type="entry name" value="ANNEXIN"/>
</dbReference>
<keyword evidence="4" id="KW-0111">Calcium/phospholipid-binding</keyword>
<comment type="caution">
    <text evidence="6">The sequence shown here is derived from an EMBL/GenBank/DDBJ whole genome shotgun (WGS) entry which is preliminary data.</text>
</comment>
<dbReference type="GO" id="GO:0005509">
    <property type="term" value="F:calcium ion binding"/>
    <property type="evidence" value="ECO:0007669"/>
    <property type="project" value="InterPro"/>
</dbReference>
<accession>A0A8S3YF75</accession>
<feature type="non-terminal residue" evidence="6">
    <location>
        <position position="1"/>
    </location>
</feature>
<dbReference type="GO" id="GO:0005634">
    <property type="term" value="C:nucleus"/>
    <property type="evidence" value="ECO:0007669"/>
    <property type="project" value="TreeGrafter"/>
</dbReference>
<keyword evidence="2 4" id="KW-0677">Repeat</keyword>
<evidence type="ECO:0000256" key="2">
    <source>
        <dbReference type="ARBA" id="ARBA00022737"/>
    </source>
</evidence>
<feature type="non-terminal residue" evidence="6">
    <location>
        <position position="185"/>
    </location>
</feature>
<proteinExistence type="inferred from homology"/>
<evidence type="ECO:0000256" key="5">
    <source>
        <dbReference type="SAM" id="MobiDB-lite"/>
    </source>
</evidence>
<evidence type="ECO:0000256" key="3">
    <source>
        <dbReference type="ARBA" id="ARBA00023216"/>
    </source>
</evidence>
<dbReference type="SUPFAM" id="SSF47874">
    <property type="entry name" value="Annexin"/>
    <property type="match status" value="1"/>
</dbReference>
<keyword evidence="4" id="KW-0106">Calcium</keyword>
<dbReference type="PROSITE" id="PS51897">
    <property type="entry name" value="ANNEXIN_2"/>
    <property type="match status" value="2"/>
</dbReference>
<evidence type="ECO:0000256" key="4">
    <source>
        <dbReference type="RuleBase" id="RU003540"/>
    </source>
</evidence>
<keyword evidence="3 4" id="KW-0041">Annexin</keyword>
<protein>
    <recommendedName>
        <fullName evidence="4">Annexin</fullName>
    </recommendedName>
</protein>
<sequence length="185" mass="21045">YDPDEDATRLYKAMQGTGTDEQSIIDIIPYRSNAQRQEIKKRYQELYKKDLVSDIKSETSGDFRETLVALLMPPVEYDAYSINKALKGFGTDKTTLVGVLCSKNAAEIEDIKKTYKKVSVSLLFLNKEHLKKKNGKYKKDLESALKSETNGDLRDFLVDLVSGKKEKDTKVDQKKAEEDARKLHG</sequence>
<comment type="similarity">
    <text evidence="1 4">Belongs to the annexin family.</text>
</comment>
<dbReference type="PROSITE" id="PS00223">
    <property type="entry name" value="ANNEXIN_1"/>
    <property type="match status" value="1"/>
</dbReference>
<name>A0A8S3YF75_9EUPU</name>
<evidence type="ECO:0000313" key="7">
    <source>
        <dbReference type="Proteomes" id="UP000678393"/>
    </source>
</evidence>
<dbReference type="GO" id="GO:0005544">
    <property type="term" value="F:calcium-dependent phospholipid binding"/>
    <property type="evidence" value="ECO:0007669"/>
    <property type="project" value="UniProtKB-KW"/>
</dbReference>
<dbReference type="GO" id="GO:0005737">
    <property type="term" value="C:cytoplasm"/>
    <property type="evidence" value="ECO:0007669"/>
    <property type="project" value="TreeGrafter"/>
</dbReference>
<dbReference type="AlphaFoldDB" id="A0A8S3YF75"/>
<keyword evidence="7" id="KW-1185">Reference proteome</keyword>
<evidence type="ECO:0000256" key="1">
    <source>
        <dbReference type="ARBA" id="ARBA00007831"/>
    </source>
</evidence>
<dbReference type="OrthoDB" id="37886at2759"/>
<dbReference type="PANTHER" id="PTHR10502:SF102">
    <property type="entry name" value="ANNEXIN B11"/>
    <property type="match status" value="1"/>
</dbReference>
<dbReference type="PANTHER" id="PTHR10502">
    <property type="entry name" value="ANNEXIN"/>
    <property type="match status" value="1"/>
</dbReference>
<dbReference type="SMART" id="SM00335">
    <property type="entry name" value="ANX"/>
    <property type="match status" value="2"/>
</dbReference>
<dbReference type="GO" id="GO:0005886">
    <property type="term" value="C:plasma membrane"/>
    <property type="evidence" value="ECO:0007669"/>
    <property type="project" value="TreeGrafter"/>
</dbReference>
<evidence type="ECO:0000313" key="6">
    <source>
        <dbReference type="EMBL" id="CAG5115873.1"/>
    </source>
</evidence>
<feature type="region of interest" description="Disordered" evidence="5">
    <location>
        <begin position="165"/>
        <end position="185"/>
    </location>
</feature>
<dbReference type="GO" id="GO:0001786">
    <property type="term" value="F:phosphatidylserine binding"/>
    <property type="evidence" value="ECO:0007669"/>
    <property type="project" value="TreeGrafter"/>
</dbReference>